<dbReference type="Proteomes" id="UP000244817">
    <property type="component" value="Unassembled WGS sequence"/>
</dbReference>
<dbReference type="AlphaFoldDB" id="A0A2T7FUH6"/>
<comment type="caution">
    <text evidence="2">The sequence shown here is derived from an EMBL/GenBank/DDBJ whole genome shotgun (WGS) entry which is preliminary data.</text>
</comment>
<protein>
    <recommendedName>
        <fullName evidence="1">YjiS-like domain-containing protein</fullName>
    </recommendedName>
</protein>
<gene>
    <name evidence="2" type="ORF">DC363_13420</name>
</gene>
<dbReference type="RefSeq" id="WP_108641667.1">
    <property type="nucleotide sequence ID" value="NZ_CANLQJ010000004.1"/>
</dbReference>
<dbReference type="InterPro" id="IPR009506">
    <property type="entry name" value="YjiS-like"/>
</dbReference>
<proteinExistence type="predicted"/>
<accession>A0A2T7FUH6</accession>
<dbReference type="OrthoDB" id="8116725at2"/>
<organism evidence="2 3">
    <name type="scientific">Thalassorhabdomicrobium marinisediminis</name>
    <dbReference type="NCBI Taxonomy" id="2170577"/>
    <lineage>
        <taxon>Bacteria</taxon>
        <taxon>Pseudomonadati</taxon>
        <taxon>Pseudomonadota</taxon>
        <taxon>Alphaproteobacteria</taxon>
        <taxon>Rhodobacterales</taxon>
        <taxon>Paracoccaceae</taxon>
        <taxon>Thalassorhabdomicrobium</taxon>
    </lineage>
</organism>
<evidence type="ECO:0000313" key="3">
    <source>
        <dbReference type="Proteomes" id="UP000244817"/>
    </source>
</evidence>
<reference evidence="2 3" key="1">
    <citation type="submission" date="2018-04" db="EMBL/GenBank/DDBJ databases">
        <title>Pelagivirga bohaiensis gen. nov., sp. nov., a bacterium isolated from the Bohai Sea.</title>
        <authorList>
            <person name="Ji X."/>
        </authorList>
    </citation>
    <scope>NUCLEOTIDE SEQUENCE [LARGE SCALE GENOMIC DNA]</scope>
    <source>
        <strain evidence="2 3">BH-SD16</strain>
    </source>
</reference>
<feature type="domain" description="YjiS-like" evidence="1">
    <location>
        <begin position="21"/>
        <end position="56"/>
    </location>
</feature>
<evidence type="ECO:0000259" key="1">
    <source>
        <dbReference type="Pfam" id="PF06568"/>
    </source>
</evidence>
<sequence length="65" mass="6984">MAAIDIRTATAKSGFSLSNLIGMIAAWNDARLTRRALSSLTARELDDIGLVRADIDAIVNGQLIR</sequence>
<dbReference type="EMBL" id="QCYG01000008">
    <property type="protein sequence ID" value="PVA05815.1"/>
    <property type="molecule type" value="Genomic_DNA"/>
</dbReference>
<dbReference type="Pfam" id="PF06568">
    <property type="entry name" value="YjiS-like"/>
    <property type="match status" value="1"/>
</dbReference>
<name>A0A2T7FUH6_9RHOB</name>
<evidence type="ECO:0000313" key="2">
    <source>
        <dbReference type="EMBL" id="PVA05815.1"/>
    </source>
</evidence>
<keyword evidence="3" id="KW-1185">Reference proteome</keyword>